<feature type="domain" description="HTH cro/C1-type" evidence="1">
    <location>
        <begin position="17"/>
        <end position="71"/>
    </location>
</feature>
<name>A0A417YFK7_9BACI</name>
<dbReference type="Pfam" id="PF01381">
    <property type="entry name" value="HTH_3"/>
    <property type="match status" value="1"/>
</dbReference>
<accession>A0A417YFK7</accession>
<dbReference type="EMBL" id="QWEG01000022">
    <property type="protein sequence ID" value="RHW31496.1"/>
    <property type="molecule type" value="Genomic_DNA"/>
</dbReference>
<evidence type="ECO:0000313" key="3">
    <source>
        <dbReference type="Proteomes" id="UP000284416"/>
    </source>
</evidence>
<gene>
    <name evidence="2" type="ORF">D1B31_22070</name>
</gene>
<dbReference type="GO" id="GO:0003677">
    <property type="term" value="F:DNA binding"/>
    <property type="evidence" value="ECO:0007669"/>
    <property type="project" value="InterPro"/>
</dbReference>
<dbReference type="RefSeq" id="WP_118924562.1">
    <property type="nucleotide sequence ID" value="NZ_QWEG01000022.1"/>
</dbReference>
<comment type="caution">
    <text evidence="2">The sequence shown here is derived from an EMBL/GenBank/DDBJ whole genome shotgun (WGS) entry which is preliminary data.</text>
</comment>
<evidence type="ECO:0000313" key="2">
    <source>
        <dbReference type="EMBL" id="RHW31496.1"/>
    </source>
</evidence>
<evidence type="ECO:0000259" key="1">
    <source>
        <dbReference type="PROSITE" id="PS50943"/>
    </source>
</evidence>
<dbReference type="InterPro" id="IPR001387">
    <property type="entry name" value="Cro/C1-type_HTH"/>
</dbReference>
<keyword evidence="3" id="KW-1185">Reference proteome</keyword>
<dbReference type="Gene3D" id="1.10.260.40">
    <property type="entry name" value="lambda repressor-like DNA-binding domains"/>
    <property type="match status" value="1"/>
</dbReference>
<dbReference type="AlphaFoldDB" id="A0A417YFK7"/>
<dbReference type="SUPFAM" id="SSF47413">
    <property type="entry name" value="lambda repressor-like DNA-binding domains"/>
    <property type="match status" value="1"/>
</dbReference>
<protein>
    <submittedName>
        <fullName evidence="2">XRE family transcriptional regulator</fullName>
    </submittedName>
</protein>
<dbReference type="PROSITE" id="PS50943">
    <property type="entry name" value="HTH_CROC1"/>
    <property type="match status" value="1"/>
</dbReference>
<dbReference type="CDD" id="cd00093">
    <property type="entry name" value="HTH_XRE"/>
    <property type="match status" value="1"/>
</dbReference>
<dbReference type="Proteomes" id="UP000284416">
    <property type="component" value="Unassembled WGS sequence"/>
</dbReference>
<proteinExistence type="predicted"/>
<reference evidence="2 3" key="1">
    <citation type="journal article" date="2017" name="Int. J. Syst. Evol. Microbiol.">
        <title>Bacillus notoginsengisoli sp. nov., a novel bacterium isolated from the rhizosphere of Panax notoginseng.</title>
        <authorList>
            <person name="Zhang M.Y."/>
            <person name="Cheng J."/>
            <person name="Cai Y."/>
            <person name="Zhang T.Y."/>
            <person name="Wu Y.Y."/>
            <person name="Manikprabhu D."/>
            <person name="Li W.J."/>
            <person name="Zhang Y.X."/>
        </authorList>
    </citation>
    <scope>NUCLEOTIDE SEQUENCE [LARGE SCALE GENOMIC DNA]</scope>
    <source>
        <strain evidence="2 3">JCM 30743</strain>
    </source>
</reference>
<dbReference type="OrthoDB" id="7568952at2"/>
<organism evidence="2 3">
    <name type="scientific">Neobacillus notoginsengisoli</name>
    <dbReference type="NCBI Taxonomy" id="1578198"/>
    <lineage>
        <taxon>Bacteria</taxon>
        <taxon>Bacillati</taxon>
        <taxon>Bacillota</taxon>
        <taxon>Bacilli</taxon>
        <taxon>Bacillales</taxon>
        <taxon>Bacillaceae</taxon>
        <taxon>Neobacillus</taxon>
    </lineage>
</organism>
<sequence>MFGLGKKRTKLGKWLDRRGITQSWLAKKSGVNRNTINALAADKDRAPNSRTMAKILKALREVDPGVKSDDFWSM</sequence>
<dbReference type="SMART" id="SM00530">
    <property type="entry name" value="HTH_XRE"/>
    <property type="match status" value="1"/>
</dbReference>
<dbReference type="InterPro" id="IPR010982">
    <property type="entry name" value="Lambda_DNA-bd_dom_sf"/>
</dbReference>